<comment type="caution">
    <text evidence="2">The sequence shown here is derived from an EMBL/GenBank/DDBJ whole genome shotgun (WGS) entry which is preliminary data.</text>
</comment>
<evidence type="ECO:0000313" key="2">
    <source>
        <dbReference type="EMBL" id="KAL1875735.1"/>
    </source>
</evidence>
<proteinExistence type="predicted"/>
<organism evidence="2 3">
    <name type="scientific">Phialemonium thermophilum</name>
    <dbReference type="NCBI Taxonomy" id="223376"/>
    <lineage>
        <taxon>Eukaryota</taxon>
        <taxon>Fungi</taxon>
        <taxon>Dikarya</taxon>
        <taxon>Ascomycota</taxon>
        <taxon>Pezizomycotina</taxon>
        <taxon>Sordariomycetes</taxon>
        <taxon>Sordariomycetidae</taxon>
        <taxon>Cephalothecales</taxon>
        <taxon>Cephalothecaceae</taxon>
        <taxon>Phialemonium</taxon>
    </lineage>
</organism>
<protein>
    <recommendedName>
        <fullName evidence="4">F-box domain-containing protein</fullName>
    </recommendedName>
</protein>
<evidence type="ECO:0000313" key="3">
    <source>
        <dbReference type="Proteomes" id="UP001586593"/>
    </source>
</evidence>
<feature type="compositionally biased region" description="Basic and acidic residues" evidence="1">
    <location>
        <begin position="231"/>
        <end position="248"/>
    </location>
</feature>
<dbReference type="Proteomes" id="UP001586593">
    <property type="component" value="Unassembled WGS sequence"/>
</dbReference>
<dbReference type="EMBL" id="JAZHXJ010000087">
    <property type="protein sequence ID" value="KAL1875735.1"/>
    <property type="molecule type" value="Genomic_DNA"/>
</dbReference>
<name>A0ABR3XIZ7_9PEZI</name>
<feature type="region of interest" description="Disordered" evidence="1">
    <location>
        <begin position="223"/>
        <end position="248"/>
    </location>
</feature>
<dbReference type="InterPro" id="IPR009030">
    <property type="entry name" value="Growth_fac_rcpt_cys_sf"/>
</dbReference>
<keyword evidence="3" id="KW-1185">Reference proteome</keyword>
<sequence length="520" mass="57353">MSQLESYGALPALSHDCLLLQLLSNSLILCHTAPYLALSDVLNLAATSRAFRTLVRQNPQVFRRLDLSFFRGAQFEIDAIDHGGETWRNVQVDENLTEDEFYSGPLRGIFYNLRRFDILANVQVLVLDGLSVTADLVHDILNDPLFSVRILSLRGCRHLNERKLRGALQYTCRTSRPEGTPKLKGLYIFGTSLANKQNAFQWPVRQSDPSIRSRNPPTCMRAPFLDNAPGKGEHSEHNSSESSNHETEAWYGSRGRQFRCVGHISPEWAQTLVSCDGLIAFDAVLCSGPRHLNSPARRTVNTALLDAASSSALNPSVPQWCVAEYALGGCAGCGSAPEGWAVWGEEGEGSIGHGHRAPNEIGRFPLLRDPPLHSASIRVAMCPSGQPLRPRPLDDQEAEKARFIPRCAPCLRDRYCVACHRWWCESCYAGPLVLGASPSQVTGMANGTPDAGAFGGGEIQYKPHVSKSCWECGMNCHDCIDHTQRICGYCGGGYCLIHNEGSNILYCDWCSKRGRKRPNL</sequence>
<accession>A0ABR3XIZ7</accession>
<evidence type="ECO:0008006" key="4">
    <source>
        <dbReference type="Google" id="ProtNLM"/>
    </source>
</evidence>
<reference evidence="2 3" key="1">
    <citation type="journal article" date="2024" name="Commun. Biol.">
        <title>Comparative genomic analysis of thermophilic fungi reveals convergent evolutionary adaptations and gene losses.</title>
        <authorList>
            <person name="Steindorff A.S."/>
            <person name="Aguilar-Pontes M.V."/>
            <person name="Robinson A.J."/>
            <person name="Andreopoulos B."/>
            <person name="LaButti K."/>
            <person name="Kuo A."/>
            <person name="Mondo S."/>
            <person name="Riley R."/>
            <person name="Otillar R."/>
            <person name="Haridas S."/>
            <person name="Lipzen A."/>
            <person name="Grimwood J."/>
            <person name="Schmutz J."/>
            <person name="Clum A."/>
            <person name="Reid I.D."/>
            <person name="Moisan M.C."/>
            <person name="Butler G."/>
            <person name="Nguyen T.T.M."/>
            <person name="Dewar K."/>
            <person name="Conant G."/>
            <person name="Drula E."/>
            <person name="Henrissat B."/>
            <person name="Hansel C."/>
            <person name="Singer S."/>
            <person name="Hutchinson M.I."/>
            <person name="de Vries R.P."/>
            <person name="Natvig D.O."/>
            <person name="Powell A.J."/>
            <person name="Tsang A."/>
            <person name="Grigoriev I.V."/>
        </authorList>
    </citation>
    <scope>NUCLEOTIDE SEQUENCE [LARGE SCALE GENOMIC DNA]</scope>
    <source>
        <strain evidence="2 3">ATCC 24622</strain>
    </source>
</reference>
<evidence type="ECO:0000256" key="1">
    <source>
        <dbReference type="SAM" id="MobiDB-lite"/>
    </source>
</evidence>
<dbReference type="SUPFAM" id="SSF57184">
    <property type="entry name" value="Growth factor receptor domain"/>
    <property type="match status" value="1"/>
</dbReference>
<gene>
    <name evidence="2" type="ORF">VTK73DRAFT_9856</name>
</gene>